<dbReference type="PANTHER" id="PTHR33630:SF13">
    <property type="entry name" value="ACETYLXYLAN ESTERASE"/>
    <property type="match status" value="1"/>
</dbReference>
<evidence type="ECO:0000313" key="5">
    <source>
        <dbReference type="EMBL" id="ORY69733.1"/>
    </source>
</evidence>
<protein>
    <submittedName>
        <fullName evidence="5">Alpha/Beta hydrolase protein</fullName>
    </submittedName>
</protein>
<comment type="caution">
    <text evidence="5">The sequence shown here is derived from an EMBL/GenBank/DDBJ whole genome shotgun (WGS) entry which is preliminary data.</text>
</comment>
<dbReference type="InParanoid" id="A0A1Y2EDS7"/>
<dbReference type="OrthoDB" id="2586582at2759"/>
<dbReference type="EMBL" id="MCFJ01000002">
    <property type="protein sequence ID" value="ORY69733.1"/>
    <property type="molecule type" value="Genomic_DNA"/>
</dbReference>
<feature type="chain" id="PRO_5011988244" evidence="4">
    <location>
        <begin position="28"/>
        <end position="281"/>
    </location>
</feature>
<keyword evidence="2" id="KW-1015">Disulfide bond</keyword>
<dbReference type="AlphaFoldDB" id="A0A1Y2EDS7"/>
<dbReference type="GO" id="GO:0052689">
    <property type="term" value="F:carboxylic ester hydrolase activity"/>
    <property type="evidence" value="ECO:0007669"/>
    <property type="project" value="UniProtKB-ARBA"/>
</dbReference>
<reference evidence="5 6" key="1">
    <citation type="submission" date="2016-07" db="EMBL/GenBank/DDBJ databases">
        <title>Pervasive Adenine N6-methylation of Active Genes in Fungi.</title>
        <authorList>
            <consortium name="DOE Joint Genome Institute"/>
            <person name="Mondo S.J."/>
            <person name="Dannebaum R.O."/>
            <person name="Kuo R.C."/>
            <person name="Labutti K."/>
            <person name="Haridas S."/>
            <person name="Kuo A."/>
            <person name="Salamov A."/>
            <person name="Ahrendt S.R."/>
            <person name="Lipzen A."/>
            <person name="Sullivan W."/>
            <person name="Andreopoulos W.B."/>
            <person name="Clum A."/>
            <person name="Lindquist E."/>
            <person name="Daum C."/>
            <person name="Ramamoorthy G.K."/>
            <person name="Gryganskyi A."/>
            <person name="Culley D."/>
            <person name="Magnuson J.K."/>
            <person name="James T.Y."/>
            <person name="O'Malley M.A."/>
            <person name="Stajich J.E."/>
            <person name="Spatafora J.W."/>
            <person name="Visel A."/>
            <person name="Grigoriev I.V."/>
        </authorList>
    </citation>
    <scope>NUCLEOTIDE SEQUENCE [LARGE SCALE GENOMIC DNA]</scope>
    <source>
        <strain evidence="5 6">CBS 129021</strain>
    </source>
</reference>
<dbReference type="GeneID" id="63771382"/>
<keyword evidence="6" id="KW-1185">Reference proteome</keyword>
<dbReference type="InterPro" id="IPR000675">
    <property type="entry name" value="Cutinase/axe"/>
</dbReference>
<dbReference type="STRING" id="1141098.A0A1Y2EDS7"/>
<feature type="compositionally biased region" description="Low complexity" evidence="3">
    <location>
        <begin position="252"/>
        <end position="281"/>
    </location>
</feature>
<evidence type="ECO:0000256" key="3">
    <source>
        <dbReference type="SAM" id="MobiDB-lite"/>
    </source>
</evidence>
<gene>
    <name evidence="5" type="ORF">BCR38DRAFT_332647</name>
</gene>
<dbReference type="SMART" id="SM01110">
    <property type="entry name" value="Cutinase"/>
    <property type="match status" value="1"/>
</dbReference>
<dbReference type="PANTHER" id="PTHR33630">
    <property type="entry name" value="CUTINASE RV1984C-RELATED-RELATED"/>
    <property type="match status" value="1"/>
</dbReference>
<evidence type="ECO:0000256" key="2">
    <source>
        <dbReference type="ARBA" id="ARBA00023157"/>
    </source>
</evidence>
<feature type="region of interest" description="Disordered" evidence="3">
    <location>
        <begin position="251"/>
        <end position="281"/>
    </location>
</feature>
<keyword evidence="1 5" id="KW-0378">Hydrolase</keyword>
<name>A0A1Y2EDS7_9PEZI</name>
<sequence length="281" mass="29999">MLLSTAKGKLADLQSLLLLCLASTVVGQESTSTCSAVHIILARGRNEPYQGQRQQLLVNATCIALGSTSCDYEDIEYYNTFEAQYCDSLYEGITNGISQITAYNKRCPEAKLVLSGFSQGAQVIGDILGGGGGIFVEGCKQTTTSKLKSSTDAAPGNKIVAALMWGDKRHVASQPYNVLSGLHKDGQFPRSGSQLLALNRFSSILRSYCAITDPNCALGHNVTDHLNYFNNYANDAAEWIRQMVRSADLPKTTTSSATSSPIASADTSTTSPAATSTSTQR</sequence>
<evidence type="ECO:0000313" key="6">
    <source>
        <dbReference type="Proteomes" id="UP000193689"/>
    </source>
</evidence>
<keyword evidence="4" id="KW-0732">Signal</keyword>
<evidence type="ECO:0000256" key="1">
    <source>
        <dbReference type="ARBA" id="ARBA00022801"/>
    </source>
</evidence>
<dbReference type="Pfam" id="PF01083">
    <property type="entry name" value="Cutinase"/>
    <property type="match status" value="1"/>
</dbReference>
<dbReference type="Gene3D" id="3.40.50.1820">
    <property type="entry name" value="alpha/beta hydrolase"/>
    <property type="match status" value="1"/>
</dbReference>
<feature type="signal peptide" evidence="4">
    <location>
        <begin position="1"/>
        <end position="27"/>
    </location>
</feature>
<proteinExistence type="predicted"/>
<dbReference type="SUPFAM" id="SSF53474">
    <property type="entry name" value="alpha/beta-Hydrolases"/>
    <property type="match status" value="1"/>
</dbReference>
<evidence type="ECO:0000256" key="4">
    <source>
        <dbReference type="SAM" id="SignalP"/>
    </source>
</evidence>
<dbReference type="InterPro" id="IPR029058">
    <property type="entry name" value="AB_hydrolase_fold"/>
</dbReference>
<organism evidence="5 6">
    <name type="scientific">Pseudomassariella vexata</name>
    <dbReference type="NCBI Taxonomy" id="1141098"/>
    <lineage>
        <taxon>Eukaryota</taxon>
        <taxon>Fungi</taxon>
        <taxon>Dikarya</taxon>
        <taxon>Ascomycota</taxon>
        <taxon>Pezizomycotina</taxon>
        <taxon>Sordariomycetes</taxon>
        <taxon>Xylariomycetidae</taxon>
        <taxon>Amphisphaeriales</taxon>
        <taxon>Pseudomassariaceae</taxon>
        <taxon>Pseudomassariella</taxon>
    </lineage>
</organism>
<accession>A0A1Y2EDS7</accession>
<dbReference type="RefSeq" id="XP_040719683.1">
    <property type="nucleotide sequence ID" value="XM_040855170.1"/>
</dbReference>
<dbReference type="Proteomes" id="UP000193689">
    <property type="component" value="Unassembled WGS sequence"/>
</dbReference>